<dbReference type="PROSITE" id="PS50015">
    <property type="entry name" value="SAP_B"/>
    <property type="match status" value="4"/>
</dbReference>
<feature type="chain" id="PRO_5037064157" description="Saposin B-type domain-containing protein" evidence="2">
    <location>
        <begin position="21"/>
        <end position="1103"/>
    </location>
</feature>
<feature type="domain" description="Saposin B-type" evidence="3">
    <location>
        <begin position="996"/>
        <end position="1074"/>
    </location>
</feature>
<keyword evidence="2" id="KW-0732">Signal</keyword>
<dbReference type="EMBL" id="SHOA02000036">
    <property type="protein sequence ID" value="TDH73297.1"/>
    <property type="molecule type" value="Genomic_DNA"/>
</dbReference>
<dbReference type="SUPFAM" id="SSF47862">
    <property type="entry name" value="Saposin"/>
    <property type="match status" value="6"/>
</dbReference>
<dbReference type="InterPro" id="IPR011001">
    <property type="entry name" value="Saposin-like"/>
</dbReference>
<evidence type="ECO:0000256" key="2">
    <source>
        <dbReference type="SAM" id="SignalP"/>
    </source>
</evidence>
<accession>A0A976IK75</accession>
<evidence type="ECO:0000256" key="1">
    <source>
        <dbReference type="ARBA" id="ARBA00023157"/>
    </source>
</evidence>
<dbReference type="Gene3D" id="1.10.225.10">
    <property type="entry name" value="Saposin-like"/>
    <property type="match status" value="7"/>
</dbReference>
<proteinExistence type="predicted"/>
<dbReference type="Proteomes" id="UP000294530">
    <property type="component" value="Unassembled WGS sequence"/>
</dbReference>
<name>A0A976IK75_BRELC</name>
<feature type="domain" description="Saposin B-type" evidence="3">
    <location>
        <begin position="812"/>
        <end position="891"/>
    </location>
</feature>
<feature type="domain" description="Saposin B-type" evidence="3">
    <location>
        <begin position="388"/>
        <end position="467"/>
    </location>
</feature>
<dbReference type="RefSeq" id="XP_067822795.1">
    <property type="nucleotide sequence ID" value="XM_067965783.1"/>
</dbReference>
<dbReference type="PANTHER" id="PTHR11480">
    <property type="entry name" value="SAPOSIN-RELATED"/>
    <property type="match status" value="1"/>
</dbReference>
<sequence length="1103" mass="121474">MKLLFPLLLNLAAVQAVVRAEGSIRYPLDADISPPIDDKKGTEDDMISDFMVALNQPFQASGEWLQRLLSPDKSNTEVLRIVFTENESDKNDSAPDSKRACLKALEKIHGQDPLDSVTGVSLDLFWSIFRTGTEASCDDLETTDLVRECNVIVESAYVMELVSEGKTDLEVCDIMSVVPDDNRADKLSCKLCKRFVQMVDEAIVQEGQEVQQVRDIIGDLCDAMSPDSKCHSFLKNYDAIVEWLKHDTEPLVVCARIEMCLKKSDNNNEALALDLTLDDPRSTNDKAMVVAGIQENDQSCLLCSHVASVIFHVKNVFPNQLLMMKSVLIAVCETASPESYCELMVAKYDRMVELVQLGRHPLDVCADIEICLKKLEGGAEMVDLTLDSERTCVYCDAATTIVELVMQESPEQIDQIREYADIICGMLGDDSPCHTYVNQMDVVVDHLKKGVHPRDICKTLKYCSGALLDRPFELQMMRTGSHDIAGNEGNYKLAMLKDDDLNPPRHVESCLFCSRVATVINYSNHASSEHLAIVKFIMTSVCAFMPLKFKCDITEKYLNDMVKMDNEGKRPHEICRSLGICGGEHYGEEGASVIAYEMKSVVAASEWPSGNGTQCSYCQLATTVAKIAIQQYGTDVSEIRAYADLICDMLGSDNPCHVYVKEFDYVVDGIAKGMSAKAICVELQFCPALVTQPSSSEKSAFGELLNGPMVLSSDGCSFCTEVANVIELVVVENPSLVAQIRQIADVTCSLLPIDNKCHSFMTQFDAVVDLLKLGELPNVICQNLMNRVADPISTTTKIAGRDVISDQNHNVVKDTCAVCSGLVTELTVAISEQPERVKVIRETAGLICQILPADDKCYADLKIFDSALSDIKSGKQPQAICHLLKYCASTDNSGSLLSSLLDSAGANFLSPTKLSTCRDTTLLLESLISRHDDLAVFKNKTNSICQLIPESSKCELLMNHQDKIIESLEKHESVDAICTRIVEYEHAAGLLEQSSMCVGCLFCEYTADLLKHTMDNEKVVREVKVTLQTLCAVLPPSAHCDALSSKFDELLSRMREGESPSEACHSVDLCDQVLSHSSSGEENLIIHASDHGRQSTGNVMEVQ</sequence>
<feature type="domain" description="Saposin B-type" evidence="3">
    <location>
        <begin position="185"/>
        <end position="264"/>
    </location>
</feature>
<gene>
    <name evidence="4" type="ORF">CCR75_007725</name>
</gene>
<dbReference type="KEGG" id="blac:94351454"/>
<dbReference type="OrthoDB" id="69496at2759"/>
<dbReference type="AlphaFoldDB" id="A0A976IK75"/>
<keyword evidence="1" id="KW-1015">Disulfide bond</keyword>
<organism evidence="4 5">
    <name type="scientific">Bremia lactucae</name>
    <name type="common">Lettuce downy mildew</name>
    <dbReference type="NCBI Taxonomy" id="4779"/>
    <lineage>
        <taxon>Eukaryota</taxon>
        <taxon>Sar</taxon>
        <taxon>Stramenopiles</taxon>
        <taxon>Oomycota</taxon>
        <taxon>Peronosporomycetes</taxon>
        <taxon>Peronosporales</taxon>
        <taxon>Peronosporaceae</taxon>
        <taxon>Bremia</taxon>
    </lineage>
</organism>
<keyword evidence="5" id="KW-1185">Reference proteome</keyword>
<comment type="caution">
    <text evidence="4">The sequence shown here is derived from an EMBL/GenBank/DDBJ whole genome shotgun (WGS) entry which is preliminary data.</text>
</comment>
<reference evidence="4 5" key="1">
    <citation type="journal article" date="2021" name="Genome Biol.">
        <title>AFLAP: assembly-free linkage analysis pipeline using k-mers from genome sequencing data.</title>
        <authorList>
            <person name="Fletcher K."/>
            <person name="Zhang L."/>
            <person name="Gil J."/>
            <person name="Han R."/>
            <person name="Cavanaugh K."/>
            <person name="Michelmore R."/>
        </authorList>
    </citation>
    <scope>NUCLEOTIDE SEQUENCE [LARGE SCALE GENOMIC DNA]</scope>
    <source>
        <strain evidence="4 5">SF5</strain>
    </source>
</reference>
<dbReference type="InterPro" id="IPR008139">
    <property type="entry name" value="SaposinB_dom"/>
</dbReference>
<protein>
    <recommendedName>
        <fullName evidence="3">Saposin B-type domain-containing protein</fullName>
    </recommendedName>
</protein>
<dbReference type="GeneID" id="94351454"/>
<dbReference type="InterPro" id="IPR051428">
    <property type="entry name" value="Sphingo_Act-Surfact_Prot"/>
</dbReference>
<feature type="signal peptide" evidence="2">
    <location>
        <begin position="1"/>
        <end position="20"/>
    </location>
</feature>
<evidence type="ECO:0000313" key="5">
    <source>
        <dbReference type="Proteomes" id="UP000294530"/>
    </source>
</evidence>
<evidence type="ECO:0000313" key="4">
    <source>
        <dbReference type="EMBL" id="TDH73297.1"/>
    </source>
</evidence>
<evidence type="ECO:0000259" key="3">
    <source>
        <dbReference type="PROSITE" id="PS50015"/>
    </source>
</evidence>
<dbReference type="SMART" id="SM00741">
    <property type="entry name" value="SapB"/>
    <property type="match status" value="8"/>
</dbReference>